<dbReference type="STRING" id="1469144.LI90_2823"/>
<evidence type="ECO:0000313" key="5">
    <source>
        <dbReference type="Proteomes" id="UP000070188"/>
    </source>
</evidence>
<proteinExistence type="predicted"/>
<evidence type="ECO:0000256" key="1">
    <source>
        <dbReference type="SAM" id="MobiDB-lite"/>
    </source>
</evidence>
<keyword evidence="5" id="KW-1185">Reference proteome</keyword>
<dbReference type="InterPro" id="IPR001466">
    <property type="entry name" value="Beta-lactam-related"/>
</dbReference>
<dbReference type="Pfam" id="PF00144">
    <property type="entry name" value="Beta-lactamase"/>
    <property type="match status" value="1"/>
</dbReference>
<comment type="caution">
    <text evidence="4">The sequence shown here is derived from an EMBL/GenBank/DDBJ whole genome shotgun (WGS) entry which is preliminary data.</text>
</comment>
<sequence>MGRAHRRWIALVGALVAGFAPGLVATGEPLAAAQPANPTRPVNPTDPADKGTRPPPDPAGIRQALGEVRKAGAPGVFARVEDAHAGVLTEEIGVGNRSNRARIDPSGRFRIGSVTKTFTAVLVLQLVDEGKVKLDEPARAHLPAGVLPSNWPITVRHLLTHRSGLSDYSRVLLKGETVRAFQRIRYRRFDPKDLVAIAVKRGLRSKPGSAYQYSNTNYVLLGLLVENVTGKPFRDLVYERIIEPLDLRETSWVVPETTIEGEHPEGYLPHDRKKRGMINATEQTASWIWSAGALISSAADLARYLRALVAGELVEPETLREMLSTQPVTPDGKIRYGLGLRELVLSCGEAVVGHDGVVQGYQNSSYTSKDGQRQVTIMANASNNSAVYTGLRRTLEPVFCGRPASLANQEAVVQEVLDEDPHLR</sequence>
<dbReference type="InterPro" id="IPR050491">
    <property type="entry name" value="AmpC-like"/>
</dbReference>
<dbReference type="OrthoDB" id="5177574at2"/>
<feature type="domain" description="Beta-lactamase-related" evidence="3">
    <location>
        <begin position="70"/>
        <end position="384"/>
    </location>
</feature>
<organism evidence="4 5">
    <name type="scientific">Carbonactinospora thermoautotrophica</name>
    <dbReference type="NCBI Taxonomy" id="1469144"/>
    <lineage>
        <taxon>Bacteria</taxon>
        <taxon>Bacillati</taxon>
        <taxon>Actinomycetota</taxon>
        <taxon>Actinomycetes</taxon>
        <taxon>Kitasatosporales</taxon>
        <taxon>Carbonactinosporaceae</taxon>
        <taxon>Carbonactinospora</taxon>
    </lineage>
</organism>
<evidence type="ECO:0000313" key="4">
    <source>
        <dbReference type="EMBL" id="KWX01791.1"/>
    </source>
</evidence>
<evidence type="ECO:0000256" key="2">
    <source>
        <dbReference type="SAM" id="SignalP"/>
    </source>
</evidence>
<keyword evidence="4" id="KW-0645">Protease</keyword>
<feature type="chain" id="PRO_5039662723" evidence="2">
    <location>
        <begin position="26"/>
        <end position="424"/>
    </location>
</feature>
<dbReference type="PATRIC" id="fig|1469144.10.peg.3055"/>
<dbReference type="AlphaFoldDB" id="A0A132MVA6"/>
<keyword evidence="4" id="KW-0378">Hydrolase</keyword>
<accession>A0A132MVA6</accession>
<dbReference type="RefSeq" id="WP_066888488.1">
    <property type="nucleotide sequence ID" value="NZ_JYIJ01000018.1"/>
</dbReference>
<dbReference type="SUPFAM" id="SSF56601">
    <property type="entry name" value="beta-lactamase/transpeptidase-like"/>
    <property type="match status" value="1"/>
</dbReference>
<dbReference type="PANTHER" id="PTHR46825:SF7">
    <property type="entry name" value="D-ALANYL-D-ALANINE CARBOXYPEPTIDASE"/>
    <property type="match status" value="1"/>
</dbReference>
<dbReference type="PANTHER" id="PTHR46825">
    <property type="entry name" value="D-ALANYL-D-ALANINE-CARBOXYPEPTIDASE/ENDOPEPTIDASE AMPH"/>
    <property type="match status" value="1"/>
</dbReference>
<feature type="region of interest" description="Disordered" evidence="1">
    <location>
        <begin position="32"/>
        <end position="60"/>
    </location>
</feature>
<dbReference type="EMBL" id="LAXD01000001">
    <property type="protein sequence ID" value="KWX01791.1"/>
    <property type="molecule type" value="Genomic_DNA"/>
</dbReference>
<dbReference type="InterPro" id="IPR012338">
    <property type="entry name" value="Beta-lactam/transpept-like"/>
</dbReference>
<evidence type="ECO:0000259" key="3">
    <source>
        <dbReference type="Pfam" id="PF00144"/>
    </source>
</evidence>
<dbReference type="Gene3D" id="3.40.710.10">
    <property type="entry name" value="DD-peptidase/beta-lactamase superfamily"/>
    <property type="match status" value="1"/>
</dbReference>
<dbReference type="GO" id="GO:0004180">
    <property type="term" value="F:carboxypeptidase activity"/>
    <property type="evidence" value="ECO:0007669"/>
    <property type="project" value="UniProtKB-KW"/>
</dbReference>
<dbReference type="Proteomes" id="UP000070188">
    <property type="component" value="Unassembled WGS sequence"/>
</dbReference>
<gene>
    <name evidence="4" type="ORF">LI90_2823</name>
</gene>
<keyword evidence="2" id="KW-0732">Signal</keyword>
<keyword evidence="4" id="KW-0121">Carboxypeptidase</keyword>
<protein>
    <submittedName>
        <fullName evidence="4">D-alanyl-D-alanine carboxypeptidase</fullName>
    </submittedName>
</protein>
<name>A0A132MVA6_9ACTN</name>
<reference evidence="5" key="1">
    <citation type="submission" date="2015-04" db="EMBL/GenBank/DDBJ databases">
        <title>Physiological reanalysis, assessment of diazotrophy, and genome sequences of multiple isolates of Streptomyces thermoautotrophicus.</title>
        <authorList>
            <person name="MacKellar D.C."/>
            <person name="Lieber L."/>
            <person name="Norman J."/>
            <person name="Bolger A."/>
            <person name="Tobin C."/>
            <person name="Murray J.W."/>
            <person name="Chang R."/>
            <person name="Ford T."/>
            <person name="Nguyen P.Q."/>
            <person name="Woodward J."/>
            <person name="Permingeat H."/>
            <person name="Joshi N.S."/>
            <person name="Silver P.A."/>
            <person name="Usadel B."/>
            <person name="Rutherford A.W."/>
            <person name="Friesen M."/>
            <person name="Prell J."/>
        </authorList>
    </citation>
    <scope>NUCLEOTIDE SEQUENCE [LARGE SCALE GENOMIC DNA]</scope>
    <source>
        <strain evidence="5">H1</strain>
    </source>
</reference>
<feature type="signal peptide" evidence="2">
    <location>
        <begin position="1"/>
        <end position="25"/>
    </location>
</feature>